<gene>
    <name evidence="2" type="ORF">PXEA_LOCUS13173</name>
</gene>
<dbReference type="Proteomes" id="UP000784294">
    <property type="component" value="Unassembled WGS sequence"/>
</dbReference>
<protein>
    <submittedName>
        <fullName evidence="2">Uncharacterized protein</fullName>
    </submittedName>
</protein>
<feature type="compositionally biased region" description="Low complexity" evidence="1">
    <location>
        <begin position="125"/>
        <end position="151"/>
    </location>
</feature>
<evidence type="ECO:0000313" key="3">
    <source>
        <dbReference type="Proteomes" id="UP000784294"/>
    </source>
</evidence>
<feature type="compositionally biased region" description="Polar residues" evidence="1">
    <location>
        <begin position="158"/>
        <end position="167"/>
    </location>
</feature>
<sequence>MLSFSLYAKLFLIPGISIAILLQVLSFPLSIECLTNPSLLLSSGVPLALVKADLATTTTPVVCSSVPTYLSLANPQFSSSLLSPCEAALPINSFSASNLGSGTSPEVVSSGMRGWAKRHFYHSSLGSSPSPLPASSSGVHSSSSSSSSSSSMAAKTLPHSSQPWPSL</sequence>
<dbReference type="AlphaFoldDB" id="A0A3S5AGD3"/>
<feature type="non-terminal residue" evidence="2">
    <location>
        <position position="1"/>
    </location>
</feature>
<comment type="caution">
    <text evidence="2">The sequence shown here is derived from an EMBL/GenBank/DDBJ whole genome shotgun (WGS) entry which is preliminary data.</text>
</comment>
<name>A0A3S5AGD3_9PLAT</name>
<organism evidence="2 3">
    <name type="scientific">Protopolystoma xenopodis</name>
    <dbReference type="NCBI Taxonomy" id="117903"/>
    <lineage>
        <taxon>Eukaryota</taxon>
        <taxon>Metazoa</taxon>
        <taxon>Spiralia</taxon>
        <taxon>Lophotrochozoa</taxon>
        <taxon>Platyhelminthes</taxon>
        <taxon>Monogenea</taxon>
        <taxon>Polyopisthocotylea</taxon>
        <taxon>Polystomatidea</taxon>
        <taxon>Polystomatidae</taxon>
        <taxon>Protopolystoma</taxon>
    </lineage>
</organism>
<evidence type="ECO:0000313" key="2">
    <source>
        <dbReference type="EMBL" id="VEL19733.1"/>
    </source>
</evidence>
<proteinExistence type="predicted"/>
<accession>A0A3S5AGD3</accession>
<dbReference type="EMBL" id="CAAALY010043012">
    <property type="protein sequence ID" value="VEL19733.1"/>
    <property type="molecule type" value="Genomic_DNA"/>
</dbReference>
<feature type="region of interest" description="Disordered" evidence="1">
    <location>
        <begin position="125"/>
        <end position="167"/>
    </location>
</feature>
<evidence type="ECO:0000256" key="1">
    <source>
        <dbReference type="SAM" id="MobiDB-lite"/>
    </source>
</evidence>
<keyword evidence="3" id="KW-1185">Reference proteome</keyword>
<reference evidence="2" key="1">
    <citation type="submission" date="2018-11" db="EMBL/GenBank/DDBJ databases">
        <authorList>
            <consortium name="Pathogen Informatics"/>
        </authorList>
    </citation>
    <scope>NUCLEOTIDE SEQUENCE</scope>
</reference>